<accession>A0A9P9DA75</accession>
<dbReference type="GO" id="GO:0005773">
    <property type="term" value="C:vacuole"/>
    <property type="evidence" value="ECO:0007669"/>
    <property type="project" value="GOC"/>
</dbReference>
<dbReference type="GO" id="GO:0042149">
    <property type="term" value="P:cellular response to glucose starvation"/>
    <property type="evidence" value="ECO:0007669"/>
    <property type="project" value="TreeGrafter"/>
</dbReference>
<dbReference type="PANTHER" id="PTHR28051">
    <property type="entry name" value="PROTEIN MTL1-RELATED"/>
    <property type="match status" value="1"/>
</dbReference>
<evidence type="ECO:0000313" key="4">
    <source>
        <dbReference type="Proteomes" id="UP000738349"/>
    </source>
</evidence>
<organism evidence="3 4">
    <name type="scientific">Dactylonectria macrodidyma</name>
    <dbReference type="NCBI Taxonomy" id="307937"/>
    <lineage>
        <taxon>Eukaryota</taxon>
        <taxon>Fungi</taxon>
        <taxon>Dikarya</taxon>
        <taxon>Ascomycota</taxon>
        <taxon>Pezizomycotina</taxon>
        <taxon>Sordariomycetes</taxon>
        <taxon>Hypocreomycetidae</taxon>
        <taxon>Hypocreales</taxon>
        <taxon>Nectriaceae</taxon>
        <taxon>Dactylonectria</taxon>
    </lineage>
</organism>
<dbReference type="EMBL" id="JAGMUV010000030">
    <property type="protein sequence ID" value="KAH7115630.1"/>
    <property type="molecule type" value="Genomic_DNA"/>
</dbReference>
<sequence length="561" mass="62619">MFCNIDWFHVGFLQLAGRLLAYKFGADLRSDPYHDSLRHPDPVPSSTPRHWAIHVESKDMSCPSTPISYDSIESDYTEAIHVSQSSEEQYLLSPFPKDNYCVALDDSLETPPSPKTDDSHAASPAGYDNPEDTSRPGTSELPELIQRAGDDSEVNVRPWGNVDYLSHDWQEEDIWSSWKYVISCRGEYPNSARLGNAAWRTWAKRKNCLKTLPPETLNWLKDDDVDWLYGPLQPGGSKIYCAQTESSSVSLSKPNSVVNINKKPILKKRSVSDTMLQGPASSSSLILQQRAAAVKEQEGDGWRLTKSTFDRAAMADYIMFPFSSRRINRDSSSVLPTPTSSGISSPGVERRHIHFNDEVEQCIAVEAMDGDDDIDTDQLGDSDSDDGVMMKLARPRKRAPLIRKKPKTGKNSLPSNGKTIMMLPSTMLKHQEYMLEAPETAIKHSTDTFRSPIVPLTSSQEALHPSKILTGFFGEDEAEDMMDADVNAGCYDSESFEDVNLHRRTSADSLTAEPAGMRRTPSGMFMPYEVEQQSSNDGIFGRVIDTINTVRDIVFVLWNVG</sequence>
<protein>
    <recommendedName>
        <fullName evidence="2">Nitrogen regulatory protein areA GATA-like domain-containing protein</fullName>
    </recommendedName>
</protein>
<feature type="domain" description="Nitrogen regulatory protein areA GATA-like" evidence="2">
    <location>
        <begin position="177"/>
        <end position="204"/>
    </location>
</feature>
<gene>
    <name evidence="3" type="ORF">EDB81DRAFT_919500</name>
</gene>
<comment type="caution">
    <text evidence="3">The sequence shown here is derived from an EMBL/GenBank/DDBJ whole genome shotgun (WGS) entry which is preliminary data.</text>
</comment>
<dbReference type="AlphaFoldDB" id="A0A9P9DA75"/>
<proteinExistence type="predicted"/>
<dbReference type="InterPro" id="IPR052292">
    <property type="entry name" value="Glucose_repression_reg"/>
</dbReference>
<dbReference type="Proteomes" id="UP000738349">
    <property type="component" value="Unassembled WGS sequence"/>
</dbReference>
<keyword evidence="4" id="KW-1185">Reference proteome</keyword>
<name>A0A9P9DA75_9HYPO</name>
<evidence type="ECO:0000256" key="1">
    <source>
        <dbReference type="SAM" id="MobiDB-lite"/>
    </source>
</evidence>
<reference evidence="3" key="1">
    <citation type="journal article" date="2021" name="Nat. Commun.">
        <title>Genetic determinants of endophytism in the Arabidopsis root mycobiome.</title>
        <authorList>
            <person name="Mesny F."/>
            <person name="Miyauchi S."/>
            <person name="Thiergart T."/>
            <person name="Pickel B."/>
            <person name="Atanasova L."/>
            <person name="Karlsson M."/>
            <person name="Huettel B."/>
            <person name="Barry K.W."/>
            <person name="Haridas S."/>
            <person name="Chen C."/>
            <person name="Bauer D."/>
            <person name="Andreopoulos W."/>
            <person name="Pangilinan J."/>
            <person name="LaButti K."/>
            <person name="Riley R."/>
            <person name="Lipzen A."/>
            <person name="Clum A."/>
            <person name="Drula E."/>
            <person name="Henrissat B."/>
            <person name="Kohler A."/>
            <person name="Grigoriev I.V."/>
            <person name="Martin F.M."/>
            <person name="Hacquard S."/>
        </authorList>
    </citation>
    <scope>NUCLEOTIDE SEQUENCE</scope>
    <source>
        <strain evidence="3">MPI-CAGE-AT-0147</strain>
    </source>
</reference>
<dbReference type="PANTHER" id="PTHR28051:SF1">
    <property type="entry name" value="PROTEIN MTL1-RELATED"/>
    <property type="match status" value="1"/>
</dbReference>
<dbReference type="GO" id="GO:0007039">
    <property type="term" value="P:protein catabolic process in the vacuole"/>
    <property type="evidence" value="ECO:0007669"/>
    <property type="project" value="TreeGrafter"/>
</dbReference>
<dbReference type="OrthoDB" id="5563539at2759"/>
<dbReference type="Pfam" id="PF08550">
    <property type="entry name" value="GATA_AreA"/>
    <property type="match status" value="1"/>
</dbReference>
<feature type="region of interest" description="Disordered" evidence="1">
    <location>
        <begin position="103"/>
        <end position="139"/>
    </location>
</feature>
<evidence type="ECO:0000259" key="2">
    <source>
        <dbReference type="Pfam" id="PF08550"/>
    </source>
</evidence>
<dbReference type="InterPro" id="IPR013860">
    <property type="entry name" value="AreA_GATA"/>
</dbReference>
<evidence type="ECO:0000313" key="3">
    <source>
        <dbReference type="EMBL" id="KAH7115630.1"/>
    </source>
</evidence>